<feature type="chain" id="PRO_5042204107" description="AMP-dependent synthetase/ligase domain-containing protein" evidence="5">
    <location>
        <begin position="25"/>
        <end position="745"/>
    </location>
</feature>
<feature type="signal peptide" evidence="5">
    <location>
        <begin position="1"/>
        <end position="24"/>
    </location>
</feature>
<accession>A0AAE0FW68</accession>
<dbReference type="GO" id="GO:0005524">
    <property type="term" value="F:ATP binding"/>
    <property type="evidence" value="ECO:0007669"/>
    <property type="project" value="UniProtKB-KW"/>
</dbReference>
<protein>
    <recommendedName>
        <fullName evidence="6">AMP-dependent synthetase/ligase domain-containing protein</fullName>
    </recommendedName>
</protein>
<evidence type="ECO:0000313" key="7">
    <source>
        <dbReference type="EMBL" id="KAK3266361.1"/>
    </source>
</evidence>
<evidence type="ECO:0000256" key="5">
    <source>
        <dbReference type="SAM" id="SignalP"/>
    </source>
</evidence>
<dbReference type="AlphaFoldDB" id="A0AAE0FW68"/>
<dbReference type="GO" id="GO:0005886">
    <property type="term" value="C:plasma membrane"/>
    <property type="evidence" value="ECO:0007669"/>
    <property type="project" value="TreeGrafter"/>
</dbReference>
<dbReference type="EMBL" id="LGRX02013169">
    <property type="protein sequence ID" value="KAK3266361.1"/>
    <property type="molecule type" value="Genomic_DNA"/>
</dbReference>
<dbReference type="Gene3D" id="3.40.50.12780">
    <property type="entry name" value="N-terminal domain of ligase-like"/>
    <property type="match status" value="2"/>
</dbReference>
<dbReference type="Pfam" id="PF00501">
    <property type="entry name" value="AMP-binding"/>
    <property type="match status" value="1"/>
</dbReference>
<evidence type="ECO:0000256" key="1">
    <source>
        <dbReference type="ARBA" id="ARBA00006432"/>
    </source>
</evidence>
<name>A0AAE0FW68_9CHLO</name>
<evidence type="ECO:0000256" key="3">
    <source>
        <dbReference type="ARBA" id="ARBA00022741"/>
    </source>
</evidence>
<comment type="similarity">
    <text evidence="1">Belongs to the ATP-dependent AMP-binding enzyme family.</text>
</comment>
<keyword evidence="8" id="KW-1185">Reference proteome</keyword>
<dbReference type="InterPro" id="IPR000873">
    <property type="entry name" value="AMP-dep_synth/lig_dom"/>
</dbReference>
<comment type="caution">
    <text evidence="7">The sequence shown here is derived from an EMBL/GenBank/DDBJ whole genome shotgun (WGS) entry which is preliminary data.</text>
</comment>
<dbReference type="GO" id="GO:0044539">
    <property type="term" value="P:long-chain fatty acid import into cell"/>
    <property type="evidence" value="ECO:0007669"/>
    <property type="project" value="TreeGrafter"/>
</dbReference>
<keyword evidence="2" id="KW-0436">Ligase</keyword>
<dbReference type="SUPFAM" id="SSF56801">
    <property type="entry name" value="Acetyl-CoA synthetase-like"/>
    <property type="match status" value="1"/>
</dbReference>
<organism evidence="7 8">
    <name type="scientific">Cymbomonas tetramitiformis</name>
    <dbReference type="NCBI Taxonomy" id="36881"/>
    <lineage>
        <taxon>Eukaryota</taxon>
        <taxon>Viridiplantae</taxon>
        <taxon>Chlorophyta</taxon>
        <taxon>Pyramimonadophyceae</taxon>
        <taxon>Pyramimonadales</taxon>
        <taxon>Pyramimonadaceae</taxon>
        <taxon>Cymbomonas</taxon>
    </lineage>
</organism>
<evidence type="ECO:0000259" key="6">
    <source>
        <dbReference type="Pfam" id="PF00501"/>
    </source>
</evidence>
<keyword evidence="3" id="KW-0547">Nucleotide-binding</keyword>
<keyword evidence="5" id="KW-0732">Signal</keyword>
<dbReference type="GO" id="GO:0004467">
    <property type="term" value="F:long-chain fatty acid-CoA ligase activity"/>
    <property type="evidence" value="ECO:0007669"/>
    <property type="project" value="TreeGrafter"/>
</dbReference>
<gene>
    <name evidence="7" type="ORF">CYMTET_25018</name>
</gene>
<evidence type="ECO:0000313" key="8">
    <source>
        <dbReference type="Proteomes" id="UP001190700"/>
    </source>
</evidence>
<feature type="domain" description="AMP-dependent synthetase/ligase" evidence="6">
    <location>
        <begin position="82"/>
        <end position="162"/>
    </location>
</feature>
<evidence type="ECO:0000256" key="2">
    <source>
        <dbReference type="ARBA" id="ARBA00022598"/>
    </source>
</evidence>
<proteinExistence type="inferred from homology"/>
<dbReference type="InterPro" id="IPR042099">
    <property type="entry name" value="ANL_N_sf"/>
</dbReference>
<reference evidence="7 8" key="1">
    <citation type="journal article" date="2015" name="Genome Biol. Evol.">
        <title>Comparative Genomics of a Bacterivorous Green Alga Reveals Evolutionary Causalities and Consequences of Phago-Mixotrophic Mode of Nutrition.</title>
        <authorList>
            <person name="Burns J.A."/>
            <person name="Paasch A."/>
            <person name="Narechania A."/>
            <person name="Kim E."/>
        </authorList>
    </citation>
    <scope>NUCLEOTIDE SEQUENCE [LARGE SCALE GENOMIC DNA]</scope>
    <source>
        <strain evidence="7 8">PLY_AMNH</strain>
    </source>
</reference>
<dbReference type="PANTHER" id="PTHR43107">
    <property type="entry name" value="LONG-CHAIN FATTY ACID TRANSPORT PROTEIN"/>
    <property type="match status" value="1"/>
</dbReference>
<sequence>MQKLTRFLVTWVVECLSRILRLLSFVLEKDCWHWGIVTFWGRYLLPILVKQDYEELRLRAHATGSARSGDGEEMYTVAHLLEDAKRFSNQTAVRYKDRRVSFKHLYKRVTQVANFFEKELGLKQGARLALVMENRLEYIIICLAMAKIGASTALVSPKLGRGPLFEILLNVFELSPVVDVRDDREAPQPADSPFVLIFDAGIPGIFAKISALKEDLIFERGDVQFLAQSGELGKVTSSDHAADDLKFYDTDEEEEDSLKKTKKIHIYASGHRNEGKRDKLKPKPKVAGLRDFDAELEGMRNAELGEFAYKSAGPCSVWSTEKNWCTANSEFLVVYTEGLNSPPRPISISNRRFVESALRYTREFNLTGKDLIYCPNQLSQYTSFAVAFGPMLTHGISLVLKRQFIPEEYFPDCKFYGATVAMYSAEMATQLCATPLDPRESTHQVRLAMGYGMRDEVMPIFQRRFGVREINEFYATTEGLIELHNSSMIPGSIGYLPFPTSLFTSFTILKYDWVRKQPWRSRARGRCSEASQLQQLLAARVVHQEDILQGVFMEDDAYFRSRDLMKRDASGHIHFVSRIDDAYRHVSKSSSRPPKFVDTKEVTSVLHSVMGIAEANVIGMNVEEGDGNHVLVAEVKMARGVEKGGALAMLSRVANMYLPLTLRPRFVRICNKWENITGTCRHRKVGQVSVRCNPKRVAESGDEIYFYNKKKGSYEPLEYPRYKRFMKVTHGNAEVSAVRREKRLP</sequence>
<dbReference type="GO" id="GO:0005324">
    <property type="term" value="F:long-chain fatty acid transmembrane transporter activity"/>
    <property type="evidence" value="ECO:0007669"/>
    <property type="project" value="TreeGrafter"/>
</dbReference>
<evidence type="ECO:0000256" key="4">
    <source>
        <dbReference type="ARBA" id="ARBA00022840"/>
    </source>
</evidence>
<dbReference type="Proteomes" id="UP001190700">
    <property type="component" value="Unassembled WGS sequence"/>
</dbReference>
<dbReference type="PANTHER" id="PTHR43107:SF15">
    <property type="entry name" value="FATTY ACID TRANSPORT PROTEIN 3, ISOFORM A"/>
    <property type="match status" value="1"/>
</dbReference>
<keyword evidence="4" id="KW-0067">ATP-binding</keyword>